<reference evidence="1" key="1">
    <citation type="journal article" date="2014" name="Front. Microbiol.">
        <title>High frequency of phylogenetically diverse reductive dehalogenase-homologous genes in deep subseafloor sedimentary metagenomes.</title>
        <authorList>
            <person name="Kawai M."/>
            <person name="Futagami T."/>
            <person name="Toyoda A."/>
            <person name="Takaki Y."/>
            <person name="Nishi S."/>
            <person name="Hori S."/>
            <person name="Arai W."/>
            <person name="Tsubouchi T."/>
            <person name="Morono Y."/>
            <person name="Uchiyama I."/>
            <person name="Ito T."/>
            <person name="Fujiyama A."/>
            <person name="Inagaki F."/>
            <person name="Takami H."/>
        </authorList>
    </citation>
    <scope>NUCLEOTIDE SEQUENCE</scope>
    <source>
        <strain evidence="1">Expedition CK06-06</strain>
    </source>
</reference>
<proteinExistence type="predicted"/>
<comment type="caution">
    <text evidence="1">The sequence shown here is derived from an EMBL/GenBank/DDBJ whole genome shotgun (WGS) entry which is preliminary data.</text>
</comment>
<dbReference type="AlphaFoldDB" id="X1F0N9"/>
<organism evidence="1">
    <name type="scientific">marine sediment metagenome</name>
    <dbReference type="NCBI Taxonomy" id="412755"/>
    <lineage>
        <taxon>unclassified sequences</taxon>
        <taxon>metagenomes</taxon>
        <taxon>ecological metagenomes</taxon>
    </lineage>
</organism>
<name>X1F0N9_9ZZZZ</name>
<gene>
    <name evidence="1" type="ORF">S01H4_58372</name>
</gene>
<sequence>MNKQSKDGNISWTDYTWNPIKGLCPVGCWYCYARAMYKRFKMNPEIRPDKIYYPDMIAMPYCPEKPVRIFVCSTFEIFHPSVKKEWRDWIFNVIKYNSTCIFQILTKMPENIDRPMPDNVWLGVSVESRRGCSGRISFLGGAKAKVKFISIEPLLEYRVPILGRIEIPNWIDWVIIGRLTGRGKKHNPPSRWIFSIVRDCKQVGAAIFL</sequence>
<evidence type="ECO:0008006" key="2">
    <source>
        <dbReference type="Google" id="ProtNLM"/>
    </source>
</evidence>
<dbReference type="EMBL" id="BART01034090">
    <property type="protein sequence ID" value="GAH14388.1"/>
    <property type="molecule type" value="Genomic_DNA"/>
</dbReference>
<dbReference type="Pfam" id="PF07505">
    <property type="entry name" value="DUF5131"/>
    <property type="match status" value="1"/>
</dbReference>
<feature type="non-terminal residue" evidence="1">
    <location>
        <position position="209"/>
    </location>
</feature>
<evidence type="ECO:0000313" key="1">
    <source>
        <dbReference type="EMBL" id="GAH14388.1"/>
    </source>
</evidence>
<protein>
    <recommendedName>
        <fullName evidence="2">Phage protein Gp37/Gp68</fullName>
    </recommendedName>
</protein>
<dbReference type="InterPro" id="IPR011101">
    <property type="entry name" value="DUF5131"/>
</dbReference>
<accession>X1F0N9</accession>